<dbReference type="EMBL" id="LAZR01037536">
    <property type="protein sequence ID" value="KKL21948.1"/>
    <property type="molecule type" value="Genomic_DNA"/>
</dbReference>
<reference evidence="1" key="1">
    <citation type="journal article" date="2015" name="Nature">
        <title>Complex archaea that bridge the gap between prokaryotes and eukaryotes.</title>
        <authorList>
            <person name="Spang A."/>
            <person name="Saw J.H."/>
            <person name="Jorgensen S.L."/>
            <person name="Zaremba-Niedzwiedzka K."/>
            <person name="Martijn J."/>
            <person name="Lind A.E."/>
            <person name="van Eijk R."/>
            <person name="Schleper C."/>
            <person name="Guy L."/>
            <person name="Ettema T.J."/>
        </authorList>
    </citation>
    <scope>NUCLEOTIDE SEQUENCE</scope>
</reference>
<gene>
    <name evidence="1" type="ORF">LCGC14_2440290</name>
</gene>
<feature type="non-terminal residue" evidence="1">
    <location>
        <position position="1"/>
    </location>
</feature>
<dbReference type="AlphaFoldDB" id="A0A0F9ED47"/>
<proteinExistence type="predicted"/>
<name>A0A0F9ED47_9ZZZZ</name>
<sequence>LRTWTHANASNLLAADIFMRHAERGERHPDLSVRAHFHRWNDSYDAHPTRVIQLGCWQFGTYYVKQRLPEHPPGFDGIIITAEDGHYEVEKIKFEPQEVKPWRG</sequence>
<organism evidence="1">
    <name type="scientific">marine sediment metagenome</name>
    <dbReference type="NCBI Taxonomy" id="412755"/>
    <lineage>
        <taxon>unclassified sequences</taxon>
        <taxon>metagenomes</taxon>
        <taxon>ecological metagenomes</taxon>
    </lineage>
</organism>
<evidence type="ECO:0000313" key="1">
    <source>
        <dbReference type="EMBL" id="KKL21948.1"/>
    </source>
</evidence>
<protein>
    <submittedName>
        <fullName evidence="1">Uncharacterized protein</fullName>
    </submittedName>
</protein>
<comment type="caution">
    <text evidence="1">The sequence shown here is derived from an EMBL/GenBank/DDBJ whole genome shotgun (WGS) entry which is preliminary data.</text>
</comment>
<accession>A0A0F9ED47</accession>